<evidence type="ECO:0000256" key="1">
    <source>
        <dbReference type="SAM" id="MobiDB-lite"/>
    </source>
</evidence>
<keyword evidence="2" id="KW-0472">Membrane</keyword>
<feature type="region of interest" description="Disordered" evidence="1">
    <location>
        <begin position="64"/>
        <end position="83"/>
    </location>
</feature>
<keyword evidence="4" id="KW-1185">Reference proteome</keyword>
<dbReference type="PANTHER" id="PTHR35255:SF1">
    <property type="entry name" value="TRANSMEMBRANE PROTEIN 71"/>
    <property type="match status" value="1"/>
</dbReference>
<gene>
    <name evidence="3" type="ORF">NDU88_003505</name>
</gene>
<organism evidence="3 4">
    <name type="scientific">Pleurodeles waltl</name>
    <name type="common">Iberian ribbed newt</name>
    <dbReference type="NCBI Taxonomy" id="8319"/>
    <lineage>
        <taxon>Eukaryota</taxon>
        <taxon>Metazoa</taxon>
        <taxon>Chordata</taxon>
        <taxon>Craniata</taxon>
        <taxon>Vertebrata</taxon>
        <taxon>Euteleostomi</taxon>
        <taxon>Amphibia</taxon>
        <taxon>Batrachia</taxon>
        <taxon>Caudata</taxon>
        <taxon>Salamandroidea</taxon>
        <taxon>Salamandridae</taxon>
        <taxon>Pleurodelinae</taxon>
        <taxon>Pleurodeles</taxon>
    </lineage>
</organism>
<dbReference type="Pfam" id="PF15121">
    <property type="entry name" value="TMEM71"/>
    <property type="match status" value="1"/>
</dbReference>
<feature type="region of interest" description="Disordered" evidence="1">
    <location>
        <begin position="244"/>
        <end position="334"/>
    </location>
</feature>
<evidence type="ECO:0000256" key="2">
    <source>
        <dbReference type="SAM" id="Phobius"/>
    </source>
</evidence>
<feature type="compositionally biased region" description="Acidic residues" evidence="1">
    <location>
        <begin position="245"/>
        <end position="254"/>
    </location>
</feature>
<feature type="compositionally biased region" description="Basic residues" evidence="1">
    <location>
        <begin position="1"/>
        <end position="15"/>
    </location>
</feature>
<dbReference type="EMBL" id="JANPWB010000004">
    <property type="protein sequence ID" value="KAJ1194211.1"/>
    <property type="molecule type" value="Genomic_DNA"/>
</dbReference>
<keyword evidence="2" id="KW-1133">Transmembrane helix</keyword>
<reference evidence="3" key="1">
    <citation type="journal article" date="2022" name="bioRxiv">
        <title>Sequencing and chromosome-scale assembly of the giantPleurodeles waltlgenome.</title>
        <authorList>
            <person name="Brown T."/>
            <person name="Elewa A."/>
            <person name="Iarovenko S."/>
            <person name="Subramanian E."/>
            <person name="Araus A.J."/>
            <person name="Petzold A."/>
            <person name="Susuki M."/>
            <person name="Suzuki K.-i.T."/>
            <person name="Hayashi T."/>
            <person name="Toyoda A."/>
            <person name="Oliveira C."/>
            <person name="Osipova E."/>
            <person name="Leigh N.D."/>
            <person name="Simon A."/>
            <person name="Yun M.H."/>
        </authorList>
    </citation>
    <scope>NUCLEOTIDE SEQUENCE</scope>
    <source>
        <strain evidence="3">20211129_DDA</strain>
        <tissue evidence="3">Liver</tissue>
    </source>
</reference>
<dbReference type="Proteomes" id="UP001066276">
    <property type="component" value="Chromosome 2_2"/>
</dbReference>
<sequence length="437" mass="48835">MKGKASGRAHNKRQKNVPLPRMEERQGRVTRGVAAGTGCVLPVLTHQSDEGSRRVTDRLALFPGGSATFNKHPSPEGRDRSFTSKAQNCRDHTTMHGLPDLQSTPVSSKYSSVRSTPTVDLNTNIFEYSFLSDSDAGEWFRNCSFCGDSAISTLSRFDLTCRHSPRLLANGYYVLDEDSILSNEEGNLTLSPTKTNVTYKERLVRIFRRKKKKFCKSLASIFAMNLDNSVVDSSAISDMVTHDCDLDDKEDSDAENERNIDPDPQNSKSLLLETPAPFLTPSAVKEHVGPKVQEPPVLGKKNGRGASCPRIAERTAGHSTSFEKEHRSDQRPEHLRRRVSYGGFLMVNGDNCEFSHGQGRWTSRNRRLVFNATRSPRHLAVLSPIKARLALSPKVHNAMPGYFCERNLRDFEINIARSPIYLIVMILVCIVISTWGI</sequence>
<dbReference type="PANTHER" id="PTHR35255">
    <property type="entry name" value="TRANSMEMBRANE PROTEIN 71"/>
    <property type="match status" value="1"/>
</dbReference>
<name>A0AAV7V081_PLEWA</name>
<keyword evidence="2" id="KW-0812">Transmembrane</keyword>
<accession>A0AAV7V081</accession>
<comment type="caution">
    <text evidence="3">The sequence shown here is derived from an EMBL/GenBank/DDBJ whole genome shotgun (WGS) entry which is preliminary data.</text>
</comment>
<dbReference type="AlphaFoldDB" id="A0AAV7V081"/>
<feature type="compositionally biased region" description="Basic and acidic residues" evidence="1">
    <location>
        <begin position="311"/>
        <end position="333"/>
    </location>
</feature>
<protein>
    <submittedName>
        <fullName evidence="3">Uncharacterized protein</fullName>
    </submittedName>
</protein>
<dbReference type="InterPro" id="IPR027975">
    <property type="entry name" value="TMEM71"/>
</dbReference>
<feature type="transmembrane region" description="Helical" evidence="2">
    <location>
        <begin position="419"/>
        <end position="436"/>
    </location>
</feature>
<feature type="compositionally biased region" description="Basic and acidic residues" evidence="1">
    <location>
        <begin position="73"/>
        <end position="83"/>
    </location>
</feature>
<proteinExistence type="predicted"/>
<feature type="region of interest" description="Disordered" evidence="1">
    <location>
        <begin position="1"/>
        <end position="27"/>
    </location>
</feature>
<evidence type="ECO:0000313" key="3">
    <source>
        <dbReference type="EMBL" id="KAJ1194211.1"/>
    </source>
</evidence>
<evidence type="ECO:0000313" key="4">
    <source>
        <dbReference type="Proteomes" id="UP001066276"/>
    </source>
</evidence>